<dbReference type="InterPro" id="IPR036942">
    <property type="entry name" value="Beta-barrel_TonB_sf"/>
</dbReference>
<dbReference type="Pfam" id="PF07715">
    <property type="entry name" value="Plug"/>
    <property type="match status" value="1"/>
</dbReference>
<evidence type="ECO:0000256" key="3">
    <source>
        <dbReference type="ARBA" id="ARBA00022448"/>
    </source>
</evidence>
<evidence type="ECO:0000256" key="15">
    <source>
        <dbReference type="PROSITE-ProRule" id="PRU10144"/>
    </source>
</evidence>
<dbReference type="InterPro" id="IPR000531">
    <property type="entry name" value="Beta-barrel_TonB"/>
</dbReference>
<dbReference type="CDD" id="cd01347">
    <property type="entry name" value="ligand_gated_channel"/>
    <property type="match status" value="1"/>
</dbReference>
<keyword evidence="4 14" id="KW-1134">Transmembrane beta strand</keyword>
<feature type="signal peptide" evidence="17">
    <location>
        <begin position="1"/>
        <end position="21"/>
    </location>
</feature>
<evidence type="ECO:0000256" key="2">
    <source>
        <dbReference type="ARBA" id="ARBA00009810"/>
    </source>
</evidence>
<name>A0A2A5JLV0_PSEO7</name>
<organism evidence="20 21">
    <name type="scientific">Pseudoalteromonas piscicida</name>
    <dbReference type="NCBI Taxonomy" id="43662"/>
    <lineage>
        <taxon>Bacteria</taxon>
        <taxon>Pseudomonadati</taxon>
        <taxon>Pseudomonadota</taxon>
        <taxon>Gammaproteobacteria</taxon>
        <taxon>Alteromonadales</taxon>
        <taxon>Pseudoalteromonadaceae</taxon>
        <taxon>Pseudoalteromonas</taxon>
    </lineage>
</organism>
<dbReference type="SUPFAM" id="SSF56935">
    <property type="entry name" value="Porins"/>
    <property type="match status" value="1"/>
</dbReference>
<dbReference type="GO" id="GO:0009279">
    <property type="term" value="C:cell outer membrane"/>
    <property type="evidence" value="ECO:0007669"/>
    <property type="project" value="UniProtKB-SubCell"/>
</dbReference>
<dbReference type="Pfam" id="PF00593">
    <property type="entry name" value="TonB_dep_Rec_b-barrel"/>
    <property type="match status" value="1"/>
</dbReference>
<evidence type="ECO:0000256" key="12">
    <source>
        <dbReference type="ARBA" id="ARBA00023170"/>
    </source>
</evidence>
<feature type="short sequence motif" description="TonB C-terminal box" evidence="15">
    <location>
        <begin position="684"/>
        <end position="701"/>
    </location>
</feature>
<reference evidence="21" key="1">
    <citation type="journal article" date="2019" name="Genome Announc.">
        <title>Draft Genome Sequence of Pseudoalteromonas piscicida Strain 36Y ROTHPW, an Hypersaline Seawater Isolate from the South Coast of Sonora, Mexico.</title>
        <authorList>
            <person name="Sanchez-Diaz R."/>
            <person name="Molina-Garza Z.J."/>
            <person name="Cruz-Suarez L.E."/>
            <person name="Selvin J."/>
            <person name="Kiran G.S."/>
            <person name="Ibarra-Gamez J.C."/>
            <person name="Gomez-Gil B."/>
            <person name="Galaviz-Silva L."/>
        </authorList>
    </citation>
    <scope>NUCLEOTIDE SEQUENCE [LARGE SCALE GENOMIC DNA]</scope>
    <source>
        <strain evidence="21">36Y_RITHPW</strain>
    </source>
</reference>
<evidence type="ECO:0000256" key="14">
    <source>
        <dbReference type="PROSITE-ProRule" id="PRU01360"/>
    </source>
</evidence>
<dbReference type="Proteomes" id="UP000228621">
    <property type="component" value="Unassembled WGS sequence"/>
</dbReference>
<evidence type="ECO:0000256" key="11">
    <source>
        <dbReference type="ARBA" id="ARBA00023136"/>
    </source>
</evidence>
<dbReference type="PROSITE" id="PS52016">
    <property type="entry name" value="TONB_DEPENDENT_REC_3"/>
    <property type="match status" value="1"/>
</dbReference>
<keyword evidence="21" id="KW-1185">Reference proteome</keyword>
<proteinExistence type="inferred from homology"/>
<keyword evidence="9" id="KW-0406">Ion transport</keyword>
<evidence type="ECO:0000256" key="16">
    <source>
        <dbReference type="RuleBase" id="RU003357"/>
    </source>
</evidence>
<evidence type="ECO:0000256" key="17">
    <source>
        <dbReference type="SAM" id="SignalP"/>
    </source>
</evidence>
<evidence type="ECO:0000256" key="4">
    <source>
        <dbReference type="ARBA" id="ARBA00022452"/>
    </source>
</evidence>
<dbReference type="Gene3D" id="2.170.130.10">
    <property type="entry name" value="TonB-dependent receptor, plug domain"/>
    <property type="match status" value="1"/>
</dbReference>
<dbReference type="InterPro" id="IPR037066">
    <property type="entry name" value="Plug_dom_sf"/>
</dbReference>
<keyword evidence="7 17" id="KW-0732">Signal</keyword>
<evidence type="ECO:0000259" key="19">
    <source>
        <dbReference type="Pfam" id="PF07715"/>
    </source>
</evidence>
<dbReference type="EMBL" id="NKHF01000087">
    <property type="protein sequence ID" value="PCK30347.1"/>
    <property type="molecule type" value="Genomic_DNA"/>
</dbReference>
<evidence type="ECO:0000256" key="13">
    <source>
        <dbReference type="ARBA" id="ARBA00023237"/>
    </source>
</evidence>
<dbReference type="InterPro" id="IPR010917">
    <property type="entry name" value="TonB_rcpt_CS"/>
</dbReference>
<dbReference type="InterPro" id="IPR039426">
    <property type="entry name" value="TonB-dep_rcpt-like"/>
</dbReference>
<dbReference type="NCBIfam" id="TIGR01783">
    <property type="entry name" value="TonB-siderophor"/>
    <property type="match status" value="1"/>
</dbReference>
<evidence type="ECO:0000256" key="10">
    <source>
        <dbReference type="ARBA" id="ARBA00023077"/>
    </source>
</evidence>
<dbReference type="GO" id="GO:0038023">
    <property type="term" value="F:signaling receptor activity"/>
    <property type="evidence" value="ECO:0007669"/>
    <property type="project" value="InterPro"/>
</dbReference>
<comment type="caution">
    <text evidence="20">The sequence shown here is derived from an EMBL/GenBank/DDBJ whole genome shotgun (WGS) entry which is preliminary data.</text>
</comment>
<comment type="subcellular location">
    <subcellularLocation>
        <location evidence="1 14">Cell outer membrane</location>
        <topology evidence="1 14">Multi-pass membrane protein</topology>
    </subcellularLocation>
</comment>
<sequence length="701" mass="77375">MTRSLLTVSVLSSLYSSFSVAEQPIEIIDVHGTRAPLYSTRDVNASALGMKDPQLLPISIQSFSEELISNQRVRTLGEVLANDASVQNTSIGTVFDFVSLRGFQLDWTNGLRRDGLALAPYQDVPLENIQRIDIVKGPSSLVSGFNNPGGTINYVTKRPTMDAFLDVTTEVRSRGGKYLHIDLGGPISDEQTLGYRINAAAEKNGDFTGGDDLERYFFSAALDWQVSDRLFIRLDGDYQDKSTVSQPLIGLASDPNDPDRKILPPYVDTSDVLLGQPWAKYQTESYNLAARVDFWLNDTWQWVNQAALSGNDRFTVFPDIYSVDTQGIVLSAAIHITPDETYDTLSAHSFISGQLTTAAIEHELVIGVSIRDYQSKDGRWFELANPVGNIFTPIHSSKPQFPDYPDATKTDASEGALFITDTLHFNDVFYATLGLRHIQYKKEQTLPGETTTTLDDRTFNTPIIGLNYNPSDQLAFYASYSEGAGEGGVAVIGSGAINEGESLGPQESEQIEAGIKYQTDTMNYSVAVFEIEKMLEYHNHITNYFVQDGVQSHQGIEFNATGSFTHGLSTVASITLMDPSLDKLDGEPALNGNTPANVPDFQANLYVDYQLPFWEALSINAGIFHVGEREQNVNNTLKLPAYTRFDLGAKYHFTDINTTLRLKAENLFDKEYWLSGGAKGIDWGVAPGRGRTFIASLSVSF</sequence>
<dbReference type="PANTHER" id="PTHR32552">
    <property type="entry name" value="FERRICHROME IRON RECEPTOR-RELATED"/>
    <property type="match status" value="1"/>
</dbReference>
<evidence type="ECO:0000256" key="6">
    <source>
        <dbReference type="ARBA" id="ARBA00022692"/>
    </source>
</evidence>
<keyword evidence="6 14" id="KW-0812">Transmembrane</keyword>
<dbReference type="InterPro" id="IPR010105">
    <property type="entry name" value="TonB_sidphr_rcpt"/>
</dbReference>
<evidence type="ECO:0000256" key="8">
    <source>
        <dbReference type="ARBA" id="ARBA00023004"/>
    </source>
</evidence>
<feature type="domain" description="TonB-dependent receptor-like beta-barrel" evidence="18">
    <location>
        <begin position="224"/>
        <end position="667"/>
    </location>
</feature>
<protein>
    <submittedName>
        <fullName evidence="20">TonB-dependent siderophore receptor</fullName>
    </submittedName>
</protein>
<evidence type="ECO:0000256" key="7">
    <source>
        <dbReference type="ARBA" id="ARBA00022729"/>
    </source>
</evidence>
<keyword evidence="5" id="KW-0410">Iron transport</keyword>
<dbReference type="GO" id="GO:0015891">
    <property type="term" value="P:siderophore transport"/>
    <property type="evidence" value="ECO:0007669"/>
    <property type="project" value="InterPro"/>
</dbReference>
<feature type="domain" description="TonB-dependent receptor plug" evidence="19">
    <location>
        <begin position="56"/>
        <end position="151"/>
    </location>
</feature>
<dbReference type="PANTHER" id="PTHR32552:SF82">
    <property type="entry name" value="FCUA PROTEIN"/>
    <property type="match status" value="1"/>
</dbReference>
<keyword evidence="13 14" id="KW-0998">Cell outer membrane</keyword>
<evidence type="ECO:0000256" key="5">
    <source>
        <dbReference type="ARBA" id="ARBA00022496"/>
    </source>
</evidence>
<gene>
    <name evidence="20" type="ORF">CEX98_17990</name>
</gene>
<dbReference type="RefSeq" id="WP_099643403.1">
    <property type="nucleotide sequence ID" value="NZ_NKHF01000087.1"/>
</dbReference>
<feature type="chain" id="PRO_5013014991" evidence="17">
    <location>
        <begin position="22"/>
        <end position="701"/>
    </location>
</feature>
<dbReference type="InterPro" id="IPR012910">
    <property type="entry name" value="Plug_dom"/>
</dbReference>
<keyword evidence="3 14" id="KW-0813">Transport</keyword>
<dbReference type="OrthoDB" id="127311at2"/>
<dbReference type="GO" id="GO:0015344">
    <property type="term" value="F:siderophore uptake transmembrane transporter activity"/>
    <property type="evidence" value="ECO:0007669"/>
    <property type="project" value="TreeGrafter"/>
</dbReference>
<evidence type="ECO:0000313" key="20">
    <source>
        <dbReference type="EMBL" id="PCK30347.1"/>
    </source>
</evidence>
<evidence type="ECO:0000259" key="18">
    <source>
        <dbReference type="Pfam" id="PF00593"/>
    </source>
</evidence>
<evidence type="ECO:0000313" key="21">
    <source>
        <dbReference type="Proteomes" id="UP000228621"/>
    </source>
</evidence>
<dbReference type="AlphaFoldDB" id="A0A2A5JLV0"/>
<dbReference type="Gene3D" id="2.40.170.20">
    <property type="entry name" value="TonB-dependent receptor, beta-barrel domain"/>
    <property type="match status" value="1"/>
</dbReference>
<keyword evidence="11 14" id="KW-0472">Membrane</keyword>
<keyword evidence="12 20" id="KW-0675">Receptor</keyword>
<keyword evidence="10 16" id="KW-0798">TonB box</keyword>
<dbReference type="PROSITE" id="PS01156">
    <property type="entry name" value="TONB_DEPENDENT_REC_2"/>
    <property type="match status" value="1"/>
</dbReference>
<comment type="similarity">
    <text evidence="2 14 16">Belongs to the TonB-dependent receptor family.</text>
</comment>
<evidence type="ECO:0000256" key="1">
    <source>
        <dbReference type="ARBA" id="ARBA00004571"/>
    </source>
</evidence>
<accession>A0A2A5JLV0</accession>
<evidence type="ECO:0000256" key="9">
    <source>
        <dbReference type="ARBA" id="ARBA00023065"/>
    </source>
</evidence>
<keyword evidence="8" id="KW-0408">Iron</keyword>